<sequence>MLKAKHRGRYFAAPAALHLPAADTARLPAGTCSPEGNRREGFFAPSLYSFEEVDPPYIRYQIDEPKQEPGEEPFL</sequence>
<dbReference type="AlphaFoldDB" id="A0A494WWZ3"/>
<organism evidence="1 2">
    <name type="scientific">Desulfofundulus salinus</name>
    <dbReference type="NCBI Taxonomy" id="2419843"/>
    <lineage>
        <taxon>Bacteria</taxon>
        <taxon>Bacillati</taxon>
        <taxon>Bacillota</taxon>
        <taxon>Clostridia</taxon>
        <taxon>Eubacteriales</taxon>
        <taxon>Peptococcaceae</taxon>
        <taxon>Desulfofundulus</taxon>
    </lineage>
</organism>
<dbReference type="EMBL" id="RBWE01000001">
    <property type="protein sequence ID" value="RKO67483.1"/>
    <property type="molecule type" value="Genomic_DNA"/>
</dbReference>
<name>A0A494WWZ3_9FIRM</name>
<evidence type="ECO:0000313" key="2">
    <source>
        <dbReference type="Proteomes" id="UP000271256"/>
    </source>
</evidence>
<keyword evidence="2" id="KW-1185">Reference proteome</keyword>
<protein>
    <submittedName>
        <fullName evidence="1">Uncharacterized protein</fullName>
    </submittedName>
</protein>
<dbReference type="Proteomes" id="UP000271256">
    <property type="component" value="Unassembled WGS sequence"/>
</dbReference>
<comment type="caution">
    <text evidence="1">The sequence shown here is derived from an EMBL/GenBank/DDBJ whole genome shotgun (WGS) entry which is preliminary data.</text>
</comment>
<proteinExistence type="predicted"/>
<accession>A0A494WWZ3</accession>
<evidence type="ECO:0000313" key="1">
    <source>
        <dbReference type="EMBL" id="RKO67483.1"/>
    </source>
</evidence>
<reference evidence="1 2" key="1">
    <citation type="submission" date="2018-10" db="EMBL/GenBank/DDBJ databases">
        <authorList>
            <person name="Grouzdev D.S."/>
            <person name="Krutkina M.S."/>
            <person name="Tourova T.P."/>
            <person name="Nazina T.N."/>
        </authorList>
    </citation>
    <scope>NUCLEOTIDE SEQUENCE [LARGE SCALE GENOMIC DNA]</scope>
    <source>
        <strain evidence="1 2">435</strain>
    </source>
</reference>
<gene>
    <name evidence="1" type="ORF">D7024_11245</name>
</gene>